<dbReference type="Proteomes" id="UP000437736">
    <property type="component" value="Unassembled WGS sequence"/>
</dbReference>
<dbReference type="EMBL" id="WJHE01000089">
    <property type="protein sequence ID" value="MST31522.1"/>
    <property type="molecule type" value="Genomic_DNA"/>
</dbReference>
<dbReference type="Pfam" id="PF01978">
    <property type="entry name" value="TrmB"/>
    <property type="match status" value="1"/>
</dbReference>
<proteinExistence type="predicted"/>
<protein>
    <submittedName>
        <fullName evidence="3">TrmB family transcriptional regulator</fullName>
    </submittedName>
</protein>
<evidence type="ECO:0000313" key="3">
    <source>
        <dbReference type="EMBL" id="MST31522.1"/>
    </source>
</evidence>
<dbReference type="InterPro" id="IPR021586">
    <property type="entry name" value="Tscrpt_reg_TrmB_C"/>
</dbReference>
<sequence>MSGYEAKAYLALLQAGTPVNGYEVAKRSGVPRSTVYETLSKLVARGAAFEVRDGSSNGSTAYLALPAESLLSRLRRQFDTRMAALSTSLPEVVAPVDASLMHNIRGRPNVIERARGLIDSATEDLFVSIWPVDAESLLDNMERAAQRGVEVFVMSFGALGRSIGYTYEHQFSSDEVVLERTGVRLFTICPDRRSVLIGGAFEGDMWAMWSDDPALVLVAAEYVRHDIAMQVLVERMGADAVKAFWDVDPALVRLQHGRGAARLPVRRTVRTRRR</sequence>
<accession>A0ABW9QPI5</accession>
<dbReference type="Pfam" id="PF11495">
    <property type="entry name" value="Regulator_TrmB"/>
    <property type="match status" value="1"/>
</dbReference>
<evidence type="ECO:0000259" key="2">
    <source>
        <dbReference type="Pfam" id="PF11495"/>
    </source>
</evidence>
<name>A0ABW9QPI5_9ACTN</name>
<dbReference type="SUPFAM" id="SSF56024">
    <property type="entry name" value="Phospholipase D/nuclease"/>
    <property type="match status" value="1"/>
</dbReference>
<feature type="domain" description="Transcription regulator TrmB C-terminal" evidence="2">
    <location>
        <begin position="102"/>
        <end position="199"/>
    </location>
</feature>
<dbReference type="InterPro" id="IPR036388">
    <property type="entry name" value="WH-like_DNA-bd_sf"/>
</dbReference>
<dbReference type="SUPFAM" id="SSF46785">
    <property type="entry name" value="Winged helix' DNA-binding domain"/>
    <property type="match status" value="1"/>
</dbReference>
<dbReference type="CDD" id="cd09124">
    <property type="entry name" value="PLDc_like_TrmB_middle"/>
    <property type="match status" value="1"/>
</dbReference>
<evidence type="ECO:0000313" key="4">
    <source>
        <dbReference type="Proteomes" id="UP000437736"/>
    </source>
</evidence>
<comment type="caution">
    <text evidence="3">The sequence shown here is derived from an EMBL/GenBank/DDBJ whole genome shotgun (WGS) entry which is preliminary data.</text>
</comment>
<dbReference type="InterPro" id="IPR002831">
    <property type="entry name" value="Tscrpt_reg_TrmB_N"/>
</dbReference>
<evidence type="ECO:0000259" key="1">
    <source>
        <dbReference type="Pfam" id="PF01978"/>
    </source>
</evidence>
<dbReference type="Gene3D" id="1.10.10.10">
    <property type="entry name" value="Winged helix-like DNA-binding domain superfamily/Winged helix DNA-binding domain"/>
    <property type="match status" value="1"/>
</dbReference>
<gene>
    <name evidence="3" type="ORF">GHK86_02100</name>
</gene>
<keyword evidence="4" id="KW-1185">Reference proteome</keyword>
<dbReference type="PANTHER" id="PTHR34293:SF1">
    <property type="entry name" value="HTH-TYPE TRANSCRIPTIONAL REGULATOR TRMBL2"/>
    <property type="match status" value="1"/>
</dbReference>
<organism evidence="3 4">
    <name type="scientific">Acidiferrimicrobium australe</name>
    <dbReference type="NCBI Taxonomy" id="2664430"/>
    <lineage>
        <taxon>Bacteria</taxon>
        <taxon>Bacillati</taxon>
        <taxon>Actinomycetota</taxon>
        <taxon>Acidimicrobiia</taxon>
        <taxon>Acidimicrobiales</taxon>
        <taxon>Acidimicrobiaceae</taxon>
        <taxon>Acidiferrimicrobium</taxon>
    </lineage>
</organism>
<dbReference type="InterPro" id="IPR036390">
    <property type="entry name" value="WH_DNA-bd_sf"/>
</dbReference>
<dbReference type="PANTHER" id="PTHR34293">
    <property type="entry name" value="HTH-TYPE TRANSCRIPTIONAL REGULATOR TRMBL2"/>
    <property type="match status" value="1"/>
</dbReference>
<dbReference type="InterPro" id="IPR051797">
    <property type="entry name" value="TrmB-like"/>
</dbReference>
<feature type="domain" description="Transcription regulator TrmB N-terminal" evidence="1">
    <location>
        <begin position="2"/>
        <end position="62"/>
    </location>
</feature>
<reference evidence="3 4" key="1">
    <citation type="submission" date="2019-11" db="EMBL/GenBank/DDBJ databases">
        <title>Acidiferrimicrobium australis gen. nov., sp. nov., an acidophilic and obligately heterotrophic, member of the Actinobacteria that catalyses dissimilatory oxido- reduction of iron isolated from metal-rich acidic water in Chile.</title>
        <authorList>
            <person name="Gonzalez D."/>
            <person name="Huber K."/>
            <person name="Hedrich S."/>
            <person name="Rojas-Villalobos C."/>
            <person name="Quatrini R."/>
            <person name="Dinamarca M.A."/>
            <person name="Schwarz A."/>
            <person name="Canales C."/>
            <person name="Nancucheo I."/>
        </authorList>
    </citation>
    <scope>NUCLEOTIDE SEQUENCE [LARGE SCALE GENOMIC DNA]</scope>
    <source>
        <strain evidence="3 4">USS-CCA1</strain>
    </source>
</reference>